<evidence type="ECO:0000256" key="3">
    <source>
        <dbReference type="ARBA" id="ARBA00023015"/>
    </source>
</evidence>
<dbReference type="GO" id="GO:0005829">
    <property type="term" value="C:cytosol"/>
    <property type="evidence" value="ECO:0007669"/>
    <property type="project" value="TreeGrafter"/>
</dbReference>
<keyword evidence="2 6" id="KW-0963">Cytoplasm</keyword>
<comment type="caution">
    <text evidence="10">The sequence shown here is derived from an EMBL/GenBank/DDBJ whole genome shotgun (WGS) entry which is preliminary data.</text>
</comment>
<evidence type="ECO:0000259" key="9">
    <source>
        <dbReference type="Pfam" id="PF20772"/>
    </source>
</evidence>
<comment type="subcellular location">
    <subcellularLocation>
        <location evidence="6">Cytoplasm</location>
    </subcellularLocation>
</comment>
<evidence type="ECO:0000259" key="8">
    <source>
        <dbReference type="Pfam" id="PF01709"/>
    </source>
</evidence>
<dbReference type="PANTHER" id="PTHR12532">
    <property type="entry name" value="TRANSLATIONAL ACTIVATOR OF CYTOCHROME C OXIDASE 1"/>
    <property type="match status" value="1"/>
</dbReference>
<evidence type="ECO:0000256" key="1">
    <source>
        <dbReference type="ARBA" id="ARBA00008724"/>
    </source>
</evidence>
<dbReference type="HAMAP" id="MF_00693">
    <property type="entry name" value="Transcrip_reg_TACO1"/>
    <property type="match status" value="1"/>
</dbReference>
<reference evidence="10 11" key="1">
    <citation type="journal article" date="2016" name="Nat. Commun.">
        <title>Thousands of microbial genomes shed light on interconnected biogeochemical processes in an aquifer system.</title>
        <authorList>
            <person name="Anantharaman K."/>
            <person name="Brown C.T."/>
            <person name="Hug L.A."/>
            <person name="Sharon I."/>
            <person name="Castelle C.J."/>
            <person name="Probst A.J."/>
            <person name="Thomas B.C."/>
            <person name="Singh A."/>
            <person name="Wilkins M.J."/>
            <person name="Karaoz U."/>
            <person name="Brodie E.L."/>
            <person name="Williams K.H."/>
            <person name="Hubbard S.S."/>
            <person name="Banfield J.F."/>
        </authorList>
    </citation>
    <scope>NUCLEOTIDE SEQUENCE [LARGE SCALE GENOMIC DNA]</scope>
</reference>
<dbReference type="Proteomes" id="UP000179129">
    <property type="component" value="Unassembled WGS sequence"/>
</dbReference>
<comment type="similarity">
    <text evidence="1 6">Belongs to the TACO1 family.</text>
</comment>
<dbReference type="InterPro" id="IPR017856">
    <property type="entry name" value="Integrase-like_N"/>
</dbReference>
<evidence type="ECO:0000313" key="11">
    <source>
        <dbReference type="Proteomes" id="UP000179129"/>
    </source>
</evidence>
<dbReference type="EMBL" id="MFIX01000243">
    <property type="protein sequence ID" value="OGG00758.1"/>
    <property type="molecule type" value="Genomic_DNA"/>
</dbReference>
<dbReference type="GO" id="GO:0003677">
    <property type="term" value="F:DNA binding"/>
    <property type="evidence" value="ECO:0007669"/>
    <property type="project" value="UniProtKB-UniRule"/>
</dbReference>
<keyword evidence="5 6" id="KW-0804">Transcription</keyword>
<dbReference type="NCBIfam" id="NF009044">
    <property type="entry name" value="PRK12378.1"/>
    <property type="match status" value="1"/>
</dbReference>
<name>A0A1F5YKL6_9BACT</name>
<dbReference type="InterPro" id="IPR029072">
    <property type="entry name" value="YebC-like"/>
</dbReference>
<evidence type="ECO:0000256" key="4">
    <source>
        <dbReference type="ARBA" id="ARBA00023125"/>
    </source>
</evidence>
<organism evidence="10 11">
    <name type="scientific">Candidatus Glassbacteria bacterium RIFCSPLOWO2_12_FULL_58_11</name>
    <dbReference type="NCBI Taxonomy" id="1817867"/>
    <lineage>
        <taxon>Bacteria</taxon>
        <taxon>Candidatus Glassiibacteriota</taxon>
    </lineage>
</organism>
<dbReference type="Gene3D" id="1.10.10.200">
    <property type="match status" value="1"/>
</dbReference>
<evidence type="ECO:0000256" key="2">
    <source>
        <dbReference type="ARBA" id="ARBA00022490"/>
    </source>
</evidence>
<dbReference type="AlphaFoldDB" id="A0A1F5YKL6"/>
<gene>
    <name evidence="10" type="ORF">A3F83_01895</name>
</gene>
<accession>A0A1F5YKL6</accession>
<dbReference type="InterPro" id="IPR048300">
    <property type="entry name" value="TACO1_YebC-like_2nd/3rd_dom"/>
</dbReference>
<feature type="region of interest" description="Disordered" evidence="7">
    <location>
        <begin position="1"/>
        <end position="22"/>
    </location>
</feature>
<evidence type="ECO:0000313" key="10">
    <source>
        <dbReference type="EMBL" id="OGG00758.1"/>
    </source>
</evidence>
<evidence type="ECO:0000256" key="7">
    <source>
        <dbReference type="SAM" id="MobiDB-lite"/>
    </source>
</evidence>
<keyword evidence="3 6" id="KW-0805">Transcription regulation</keyword>
<dbReference type="GO" id="GO:0006355">
    <property type="term" value="P:regulation of DNA-templated transcription"/>
    <property type="evidence" value="ECO:0007669"/>
    <property type="project" value="UniProtKB-UniRule"/>
</dbReference>
<dbReference type="Pfam" id="PF20772">
    <property type="entry name" value="TACO1_YebC_N"/>
    <property type="match status" value="1"/>
</dbReference>
<keyword evidence="4 6" id="KW-0238">DNA-binding</keyword>
<dbReference type="FunFam" id="1.10.10.200:FF:000002">
    <property type="entry name" value="Probable transcriptional regulatory protein CLM62_37755"/>
    <property type="match status" value="1"/>
</dbReference>
<dbReference type="PANTHER" id="PTHR12532:SF6">
    <property type="entry name" value="TRANSCRIPTIONAL REGULATORY PROTEIN YEBC-RELATED"/>
    <property type="match status" value="1"/>
</dbReference>
<proteinExistence type="inferred from homology"/>
<evidence type="ECO:0000256" key="6">
    <source>
        <dbReference type="HAMAP-Rule" id="MF_00693"/>
    </source>
</evidence>
<dbReference type="InterPro" id="IPR026564">
    <property type="entry name" value="Transcrip_reg_TACO1-like_dom3"/>
</dbReference>
<dbReference type="Gene3D" id="3.30.70.980">
    <property type="match status" value="2"/>
</dbReference>
<dbReference type="InterPro" id="IPR002876">
    <property type="entry name" value="Transcrip_reg_TACO1-like"/>
</dbReference>
<dbReference type="Pfam" id="PF01709">
    <property type="entry name" value="Transcrip_reg"/>
    <property type="match status" value="1"/>
</dbReference>
<feature type="domain" description="TACO1/YebC-like second and third" evidence="8">
    <location>
        <begin position="82"/>
        <end position="237"/>
    </location>
</feature>
<dbReference type="NCBIfam" id="NF001030">
    <property type="entry name" value="PRK00110.1"/>
    <property type="match status" value="1"/>
</dbReference>
<dbReference type="STRING" id="1817867.A3F83_01895"/>
<dbReference type="NCBIfam" id="TIGR01033">
    <property type="entry name" value="YebC/PmpR family DNA-binding transcriptional regulator"/>
    <property type="match status" value="1"/>
</dbReference>
<feature type="domain" description="TACO1/YebC-like N-terminal" evidence="9">
    <location>
        <begin position="5"/>
        <end position="76"/>
    </location>
</feature>
<dbReference type="SUPFAM" id="SSF75625">
    <property type="entry name" value="YebC-like"/>
    <property type="match status" value="1"/>
</dbReference>
<evidence type="ECO:0000256" key="5">
    <source>
        <dbReference type="ARBA" id="ARBA00023163"/>
    </source>
</evidence>
<dbReference type="InterPro" id="IPR049083">
    <property type="entry name" value="TACO1_YebC_N"/>
</dbReference>
<sequence length="250" mass="27754">MSGHSKWSTIKRKKGKEDERRGKIFTKLIKEISVAARNGGGDPNSNPRLRSAVDAAKTANMPKDNIDRAIKKGTGELPGVQYEESIYEGYGPGGVALYIEVLTDNKNRTVGDIRHTLTKHGGRMAEAGSVAWMFSQRGHIYIDAEKYDEETVFLEATELGAEDIVKESGLHVVTTAAEDLSRVREGLEKKGIEISEAELAMMPASTIKLEERDAEKVLKLMEAIEDNEDVQRVSSNFDIDEEVMRKLESQ</sequence>
<protein>
    <recommendedName>
        <fullName evidence="6">Probable transcriptional regulatory protein A3F83_01895</fullName>
    </recommendedName>
</protein>